<proteinExistence type="predicted"/>
<sequence>MSSKNFFSKILLLTLSLFLSCTVNAALTQVSVLITEDKTDCSGQNAYFNTLGNSFDKCSISVLKDDNTLAQLSDVIIKFGISNSGSFSVDETGTQYAAEINGSDFTTLSFDDSTNTSGQWIYNNGEYTYPDIRFWTAKAGDDFVLFWQVNSSEIPSNCLTGTNASNLSFTCMNLAQSVTEGTWSTPNTQTLSHITFFGGLCTANQIANSAGGCAGTTTNVPEPTSIALLALALFGIVARRKKR</sequence>
<organism evidence="3">
    <name type="scientific">Colwellia sp. C1</name>
    <dbReference type="NCBI Taxonomy" id="1737566"/>
    <lineage>
        <taxon>Bacteria</taxon>
        <taxon>Pseudomonadati</taxon>
        <taxon>Pseudomonadota</taxon>
        <taxon>Gammaproteobacteria</taxon>
        <taxon>Alteromonadales</taxon>
        <taxon>Colwelliaceae</taxon>
        <taxon>Colwellia</taxon>
    </lineage>
</organism>
<dbReference type="InterPro" id="IPR013424">
    <property type="entry name" value="Ice-binding_C"/>
</dbReference>
<feature type="signal peptide" evidence="1">
    <location>
        <begin position="1"/>
        <end position="25"/>
    </location>
</feature>
<reference evidence="3" key="1">
    <citation type="submission" date="2015-08" db="EMBL/GenBank/DDBJ databases">
        <title>Partial sequence of psychrophilic Colwellia sp.</title>
        <authorList>
            <person name="Pankowski J.A."/>
            <person name="Leong J.S."/>
            <person name="Nano F.E."/>
        </authorList>
    </citation>
    <scope>NUCLEOTIDE SEQUENCE</scope>
    <source>
        <strain evidence="3">C1</strain>
    </source>
</reference>
<feature type="domain" description="Ice-binding protein C-terminal" evidence="2">
    <location>
        <begin position="220"/>
        <end position="241"/>
    </location>
</feature>
<dbReference type="EMBL" id="KT428295">
    <property type="protein sequence ID" value="ALK44318.1"/>
    <property type="molecule type" value="Genomic_DNA"/>
</dbReference>
<evidence type="ECO:0000313" key="3">
    <source>
        <dbReference type="EMBL" id="ALK44318.1"/>
    </source>
</evidence>
<name>A0A0P0LXT9_9GAMM</name>
<accession>A0A0P0LXT9</accession>
<dbReference type="NCBIfam" id="TIGR02595">
    <property type="entry name" value="PEP_CTERM"/>
    <property type="match status" value="1"/>
</dbReference>
<dbReference type="PROSITE" id="PS51257">
    <property type="entry name" value="PROKAR_LIPOPROTEIN"/>
    <property type="match status" value="1"/>
</dbReference>
<evidence type="ECO:0000256" key="1">
    <source>
        <dbReference type="SAM" id="SignalP"/>
    </source>
</evidence>
<evidence type="ECO:0000259" key="2">
    <source>
        <dbReference type="Pfam" id="PF07589"/>
    </source>
</evidence>
<dbReference type="Pfam" id="PF07589">
    <property type="entry name" value="PEP-CTERM"/>
    <property type="match status" value="1"/>
</dbReference>
<dbReference type="AlphaFoldDB" id="A0A0P0LXT9"/>
<keyword evidence="1" id="KW-0732">Signal</keyword>
<protein>
    <recommendedName>
        <fullName evidence="2">Ice-binding protein C-terminal domain-containing protein</fullName>
    </recommendedName>
</protein>
<feature type="chain" id="PRO_5006050380" description="Ice-binding protein C-terminal domain-containing protein" evidence="1">
    <location>
        <begin position="26"/>
        <end position="243"/>
    </location>
</feature>